<evidence type="ECO:0000256" key="1">
    <source>
        <dbReference type="ARBA" id="ARBA00008693"/>
    </source>
</evidence>
<keyword evidence="6" id="KW-1185">Reference proteome</keyword>
<dbReference type="AlphaFoldDB" id="A0A0C9Y0Z1"/>
<name>A0A0C9Y0Z1_9AGAR</name>
<accession>A0A0C9Y0Z1</accession>
<evidence type="ECO:0000256" key="3">
    <source>
        <dbReference type="ARBA" id="ARBA00022702"/>
    </source>
</evidence>
<proteinExistence type="inferred from homology"/>
<dbReference type="PANTHER" id="PTHR11245:SF6">
    <property type="entry name" value="DUF19 DOMAIN-CONTAINING PROTEIN"/>
    <property type="match status" value="1"/>
</dbReference>
<sequence>MLAVLSFTETIVCCAAEASHSVLSDLELNEVALIQPLVTECFHPPRDQCTFYADCLEAKYHCGPFGYPMGYGTKFCNKFSFSRDKFTKAGQKWMLDTMQCLQNALVSEATGAVNMTCQKLEEKAFASHPRCYLSSGLCELPMLDWLEIVKVVQLETLFQNWDAFKGTVEAAEGCLEFYAVLLHIGGV</sequence>
<keyword evidence="4" id="KW-1015">Disulfide bond</keyword>
<dbReference type="EMBL" id="KN838577">
    <property type="protein sequence ID" value="KIK03692.1"/>
    <property type="molecule type" value="Genomic_DNA"/>
</dbReference>
<dbReference type="OrthoDB" id="2251794at2759"/>
<dbReference type="InterPro" id="IPR004978">
    <property type="entry name" value="Stanniocalcin"/>
</dbReference>
<comment type="subunit">
    <text evidence="2">Homodimer; disulfide-linked.</text>
</comment>
<dbReference type="Proteomes" id="UP000054477">
    <property type="component" value="Unassembled WGS sequence"/>
</dbReference>
<dbReference type="GO" id="GO:0005179">
    <property type="term" value="F:hormone activity"/>
    <property type="evidence" value="ECO:0007669"/>
    <property type="project" value="UniProtKB-KW"/>
</dbReference>
<dbReference type="GO" id="GO:0006874">
    <property type="term" value="P:intracellular calcium ion homeostasis"/>
    <property type="evidence" value="ECO:0007669"/>
    <property type="project" value="TreeGrafter"/>
</dbReference>
<comment type="similarity">
    <text evidence="1">Belongs to the stanniocalcin family.</text>
</comment>
<evidence type="ECO:0000313" key="5">
    <source>
        <dbReference type="EMBL" id="KIK03692.1"/>
    </source>
</evidence>
<dbReference type="HOGENOM" id="CLU_1304596_0_0_1"/>
<evidence type="ECO:0000256" key="2">
    <source>
        <dbReference type="ARBA" id="ARBA00011748"/>
    </source>
</evidence>
<dbReference type="Pfam" id="PF03298">
    <property type="entry name" value="Stanniocalcin"/>
    <property type="match status" value="1"/>
</dbReference>
<gene>
    <name evidence="5" type="ORF">K443DRAFT_676526</name>
</gene>
<reference evidence="6" key="2">
    <citation type="submission" date="2015-01" db="EMBL/GenBank/DDBJ databases">
        <title>Evolutionary Origins and Diversification of the Mycorrhizal Mutualists.</title>
        <authorList>
            <consortium name="DOE Joint Genome Institute"/>
            <consortium name="Mycorrhizal Genomics Consortium"/>
            <person name="Kohler A."/>
            <person name="Kuo A."/>
            <person name="Nagy L.G."/>
            <person name="Floudas D."/>
            <person name="Copeland A."/>
            <person name="Barry K.W."/>
            <person name="Cichocki N."/>
            <person name="Veneault-Fourrey C."/>
            <person name="LaButti K."/>
            <person name="Lindquist E.A."/>
            <person name="Lipzen A."/>
            <person name="Lundell T."/>
            <person name="Morin E."/>
            <person name="Murat C."/>
            <person name="Riley R."/>
            <person name="Ohm R."/>
            <person name="Sun H."/>
            <person name="Tunlid A."/>
            <person name="Henrissat B."/>
            <person name="Grigoriev I.V."/>
            <person name="Hibbett D.S."/>
            <person name="Martin F."/>
        </authorList>
    </citation>
    <scope>NUCLEOTIDE SEQUENCE [LARGE SCALE GENOMIC DNA]</scope>
    <source>
        <strain evidence="6">LaAM-08-1</strain>
    </source>
</reference>
<dbReference type="GO" id="GO:0005615">
    <property type="term" value="C:extracellular space"/>
    <property type="evidence" value="ECO:0007669"/>
    <property type="project" value="TreeGrafter"/>
</dbReference>
<keyword evidence="3" id="KW-0372">Hormone</keyword>
<protein>
    <submittedName>
        <fullName evidence="5">Uncharacterized protein</fullName>
    </submittedName>
</protein>
<dbReference type="PANTHER" id="PTHR11245">
    <property type="entry name" value="STANNIOCALCIN"/>
    <property type="match status" value="1"/>
</dbReference>
<organism evidence="5 6">
    <name type="scientific">Laccaria amethystina LaAM-08-1</name>
    <dbReference type="NCBI Taxonomy" id="1095629"/>
    <lineage>
        <taxon>Eukaryota</taxon>
        <taxon>Fungi</taxon>
        <taxon>Dikarya</taxon>
        <taxon>Basidiomycota</taxon>
        <taxon>Agaricomycotina</taxon>
        <taxon>Agaricomycetes</taxon>
        <taxon>Agaricomycetidae</taxon>
        <taxon>Agaricales</taxon>
        <taxon>Agaricineae</taxon>
        <taxon>Hydnangiaceae</taxon>
        <taxon>Laccaria</taxon>
    </lineage>
</organism>
<evidence type="ECO:0000256" key="4">
    <source>
        <dbReference type="ARBA" id="ARBA00023157"/>
    </source>
</evidence>
<reference evidence="5 6" key="1">
    <citation type="submission" date="2014-04" db="EMBL/GenBank/DDBJ databases">
        <authorList>
            <consortium name="DOE Joint Genome Institute"/>
            <person name="Kuo A."/>
            <person name="Kohler A."/>
            <person name="Nagy L.G."/>
            <person name="Floudas D."/>
            <person name="Copeland A."/>
            <person name="Barry K.W."/>
            <person name="Cichocki N."/>
            <person name="Veneault-Fourrey C."/>
            <person name="LaButti K."/>
            <person name="Lindquist E.A."/>
            <person name="Lipzen A."/>
            <person name="Lundell T."/>
            <person name="Morin E."/>
            <person name="Murat C."/>
            <person name="Sun H."/>
            <person name="Tunlid A."/>
            <person name="Henrissat B."/>
            <person name="Grigoriev I.V."/>
            <person name="Hibbett D.S."/>
            <person name="Martin F."/>
            <person name="Nordberg H.P."/>
            <person name="Cantor M.N."/>
            <person name="Hua S.X."/>
        </authorList>
    </citation>
    <scope>NUCLEOTIDE SEQUENCE [LARGE SCALE GENOMIC DNA]</scope>
    <source>
        <strain evidence="5 6">LaAM-08-1</strain>
    </source>
</reference>
<evidence type="ECO:0000313" key="6">
    <source>
        <dbReference type="Proteomes" id="UP000054477"/>
    </source>
</evidence>
<dbReference type="STRING" id="1095629.A0A0C9Y0Z1"/>